<dbReference type="AlphaFoldDB" id="A0A1I6UK85"/>
<keyword evidence="1" id="KW-1133">Transmembrane helix</keyword>
<keyword evidence="1" id="KW-0472">Membrane</keyword>
<feature type="transmembrane region" description="Helical" evidence="1">
    <location>
        <begin position="211"/>
        <end position="233"/>
    </location>
</feature>
<dbReference type="Pfam" id="PF07885">
    <property type="entry name" value="Ion_trans_2"/>
    <property type="match status" value="1"/>
</dbReference>
<dbReference type="RefSeq" id="WP_093916951.1">
    <property type="nucleotide sequence ID" value="NZ_FPAJ01000004.1"/>
</dbReference>
<sequence>MKEKMKRDPDEFFELNEPYLEIASPDAFWALAATRDKATLKDLLYRPEKLVSPKPPAKWMVRNKTFINVSFSKTQIQYIEFTDCNFEDCLFIGSIITDCRFNNCEFDWCNFFRAEFKNCYVDPKVFERCNDSVKHPNVGMSLYQELLNNSRQEGQPDFALEAQYQFKRWQRYLKWEQLKDSDAGFLKRGLLLAAIMKAKILEITTGSGTRLFNFSVTAASLLIFLTVINHTFAQCFGLMIDKEPVVDWSEAFYFSTIVVTSLGFGDITPTTVSGHVVIAFEAIVGFVTLATLVSMLFRKITS</sequence>
<dbReference type="Pfam" id="PF00805">
    <property type="entry name" value="Pentapeptide"/>
    <property type="match status" value="1"/>
</dbReference>
<dbReference type="InterPro" id="IPR013099">
    <property type="entry name" value="K_chnl_dom"/>
</dbReference>
<organism evidence="3 4">
    <name type="scientific">Sulfitobacter marinus</name>
    <dbReference type="NCBI Taxonomy" id="394264"/>
    <lineage>
        <taxon>Bacteria</taxon>
        <taxon>Pseudomonadati</taxon>
        <taxon>Pseudomonadota</taxon>
        <taxon>Alphaproteobacteria</taxon>
        <taxon>Rhodobacterales</taxon>
        <taxon>Roseobacteraceae</taxon>
        <taxon>Sulfitobacter</taxon>
    </lineage>
</organism>
<dbReference type="InterPro" id="IPR001646">
    <property type="entry name" value="5peptide_repeat"/>
</dbReference>
<reference evidence="4" key="1">
    <citation type="submission" date="2016-10" db="EMBL/GenBank/DDBJ databases">
        <authorList>
            <person name="Varghese N."/>
            <person name="Submissions S."/>
        </authorList>
    </citation>
    <scope>NUCLEOTIDE SEQUENCE [LARGE SCALE GENOMIC DNA]</scope>
    <source>
        <strain evidence="4">DSM 23422</strain>
    </source>
</reference>
<dbReference type="OrthoDB" id="2974133at2"/>
<dbReference type="SUPFAM" id="SSF81324">
    <property type="entry name" value="Voltage-gated potassium channels"/>
    <property type="match status" value="1"/>
</dbReference>
<proteinExistence type="predicted"/>
<feature type="domain" description="Potassium channel" evidence="2">
    <location>
        <begin position="231"/>
        <end position="301"/>
    </location>
</feature>
<keyword evidence="1" id="KW-0812">Transmembrane</keyword>
<feature type="transmembrane region" description="Helical" evidence="1">
    <location>
        <begin position="276"/>
        <end position="297"/>
    </location>
</feature>
<accession>A0A1I6UK85</accession>
<gene>
    <name evidence="3" type="ORF">SAMN04488040_2794</name>
</gene>
<dbReference type="Gene3D" id="1.10.287.70">
    <property type="match status" value="1"/>
</dbReference>
<dbReference type="SUPFAM" id="SSF141571">
    <property type="entry name" value="Pentapeptide repeat-like"/>
    <property type="match status" value="1"/>
</dbReference>
<keyword evidence="4" id="KW-1185">Reference proteome</keyword>
<evidence type="ECO:0000313" key="4">
    <source>
        <dbReference type="Proteomes" id="UP000199239"/>
    </source>
</evidence>
<evidence type="ECO:0000256" key="1">
    <source>
        <dbReference type="SAM" id="Phobius"/>
    </source>
</evidence>
<protein>
    <submittedName>
        <fullName evidence="3">Pentapeptide repeat-containing protein</fullName>
    </submittedName>
</protein>
<dbReference type="Proteomes" id="UP000199239">
    <property type="component" value="Unassembled WGS sequence"/>
</dbReference>
<dbReference type="STRING" id="394264.SAMN04488040_2794"/>
<name>A0A1I6UK85_9RHOB</name>
<dbReference type="Gene3D" id="2.160.20.80">
    <property type="entry name" value="E3 ubiquitin-protein ligase SopA"/>
    <property type="match status" value="1"/>
</dbReference>
<evidence type="ECO:0000313" key="3">
    <source>
        <dbReference type="EMBL" id="SFT01869.1"/>
    </source>
</evidence>
<evidence type="ECO:0000259" key="2">
    <source>
        <dbReference type="Pfam" id="PF07885"/>
    </source>
</evidence>
<dbReference type="EMBL" id="FPAJ01000004">
    <property type="protein sequence ID" value="SFT01869.1"/>
    <property type="molecule type" value="Genomic_DNA"/>
</dbReference>